<evidence type="ECO:0000256" key="3">
    <source>
        <dbReference type="ARBA" id="ARBA00023015"/>
    </source>
</evidence>
<dbReference type="GO" id="GO:0005634">
    <property type="term" value="C:nucleus"/>
    <property type="evidence" value="ECO:0007669"/>
    <property type="project" value="UniProtKB-SubCell"/>
</dbReference>
<proteinExistence type="inferred from homology"/>
<dbReference type="GO" id="GO:0003677">
    <property type="term" value="F:DNA binding"/>
    <property type="evidence" value="ECO:0007669"/>
    <property type="project" value="UniProtKB-KW"/>
</dbReference>
<reference evidence="9" key="1">
    <citation type="submission" date="2021-01" db="EMBL/GenBank/DDBJ databases">
        <title>Chromosome-level genome assembly of a human fungal pathogen reveals clustering of transcriptionally co-regulated genes.</title>
        <authorList>
            <person name="Voorhies M."/>
            <person name="Cohen S."/>
            <person name="Shea T.P."/>
            <person name="Petrus S."/>
            <person name="Munoz J.F."/>
            <person name="Poplawski S."/>
            <person name="Goldman W.E."/>
            <person name="Michael T."/>
            <person name="Cuomo C.A."/>
            <person name="Sil A."/>
            <person name="Beyhan S."/>
        </authorList>
    </citation>
    <scope>NUCLEOTIDE SEQUENCE</scope>
    <source>
        <strain evidence="9">WU24</strain>
    </source>
</reference>
<dbReference type="EMBL" id="CP069114">
    <property type="protein sequence ID" value="QSS63846.1"/>
    <property type="molecule type" value="Genomic_DNA"/>
</dbReference>
<feature type="compositionally biased region" description="Basic and acidic residues" evidence="7">
    <location>
        <begin position="19"/>
        <end position="33"/>
    </location>
</feature>
<dbReference type="SUPFAM" id="SSF54447">
    <property type="entry name" value="ssDNA-binding transcriptional regulator domain"/>
    <property type="match status" value="1"/>
</dbReference>
<keyword evidence="5" id="KW-0804">Transcription</keyword>
<evidence type="ECO:0000256" key="5">
    <source>
        <dbReference type="ARBA" id="ARBA00023163"/>
    </source>
</evidence>
<evidence type="ECO:0000313" key="9">
    <source>
        <dbReference type="EMBL" id="QSS63846.1"/>
    </source>
</evidence>
<evidence type="ECO:0000256" key="4">
    <source>
        <dbReference type="ARBA" id="ARBA00023125"/>
    </source>
</evidence>
<evidence type="ECO:0000256" key="2">
    <source>
        <dbReference type="ARBA" id="ARBA00009001"/>
    </source>
</evidence>
<organism evidence="9 10">
    <name type="scientific">Ajellomyces capsulatus</name>
    <name type="common">Darling's disease fungus</name>
    <name type="synonym">Histoplasma capsulatum</name>
    <dbReference type="NCBI Taxonomy" id="5037"/>
    <lineage>
        <taxon>Eukaryota</taxon>
        <taxon>Fungi</taxon>
        <taxon>Dikarya</taxon>
        <taxon>Ascomycota</taxon>
        <taxon>Pezizomycotina</taxon>
        <taxon>Eurotiomycetes</taxon>
        <taxon>Eurotiomycetidae</taxon>
        <taxon>Onygenales</taxon>
        <taxon>Ajellomycetaceae</taxon>
        <taxon>Histoplasma</taxon>
    </lineage>
</organism>
<keyword evidence="4" id="KW-0238">DNA-binding</keyword>
<evidence type="ECO:0000259" key="8">
    <source>
        <dbReference type="Pfam" id="PF02229"/>
    </source>
</evidence>
<evidence type="ECO:0000256" key="6">
    <source>
        <dbReference type="ARBA" id="ARBA00023242"/>
    </source>
</evidence>
<feature type="compositionally biased region" description="Polar residues" evidence="7">
    <location>
        <begin position="1"/>
        <end position="12"/>
    </location>
</feature>
<feature type="region of interest" description="Disordered" evidence="7">
    <location>
        <begin position="1"/>
        <end position="42"/>
    </location>
</feature>
<evidence type="ECO:0000256" key="7">
    <source>
        <dbReference type="SAM" id="MobiDB-lite"/>
    </source>
</evidence>
<sequence>MNLSSGHPSMASTVKRHRQNTEGDAPRYKKTRTDNSSVTSPETSTIIGASFSASEKKIDSNGDFYWNISRLRRLTVSSFKGRILVSVREYYEKDGQELPGKKGISMPLDQFNTLIQLIPNVETAIKEKGGSLDRPNYVDGENKEFSRSNPAQESSGSESDKSEDN</sequence>
<dbReference type="PANTHER" id="PTHR13215">
    <property type="entry name" value="RNA POLYMERASE II TRANSCRIPTIONAL COACTIVATOR"/>
    <property type="match status" value="1"/>
</dbReference>
<evidence type="ECO:0000313" key="10">
    <source>
        <dbReference type="Proteomes" id="UP000663671"/>
    </source>
</evidence>
<dbReference type="InterPro" id="IPR009044">
    <property type="entry name" value="ssDNA-bd_transcriptional_reg"/>
</dbReference>
<dbReference type="Pfam" id="PF02229">
    <property type="entry name" value="PC4"/>
    <property type="match status" value="1"/>
</dbReference>
<comment type="similarity">
    <text evidence="2">Belongs to the transcriptional coactivator PC4 family.</text>
</comment>
<dbReference type="InterPro" id="IPR003173">
    <property type="entry name" value="PC4_C"/>
</dbReference>
<protein>
    <submittedName>
        <fullName evidence="9">RNA polymerase II transcriptional coactivator</fullName>
    </submittedName>
</protein>
<dbReference type="InterPro" id="IPR045125">
    <property type="entry name" value="Sub1/Tcp4-like"/>
</dbReference>
<dbReference type="AlphaFoldDB" id="A0A8A1MBI6"/>
<dbReference type="VEuPathDB" id="FungiDB:I7I51_00906"/>
<dbReference type="OrthoDB" id="2505440at2759"/>
<gene>
    <name evidence="9" type="ORF">I7I51_00906</name>
</gene>
<feature type="domain" description="Transcriptional coactivator p15 (PC4) C-terminal" evidence="8">
    <location>
        <begin position="66"/>
        <end position="116"/>
    </location>
</feature>
<keyword evidence="3" id="KW-0805">Transcription regulation</keyword>
<accession>A0A8A1MBI6</accession>
<keyword evidence="6" id="KW-0539">Nucleus</keyword>
<feature type="region of interest" description="Disordered" evidence="7">
    <location>
        <begin position="126"/>
        <end position="165"/>
    </location>
</feature>
<name>A0A8A1MBI6_AJECA</name>
<dbReference type="Proteomes" id="UP000663671">
    <property type="component" value="Chromosome 1"/>
</dbReference>
<dbReference type="GO" id="GO:0003713">
    <property type="term" value="F:transcription coactivator activity"/>
    <property type="evidence" value="ECO:0007669"/>
    <property type="project" value="InterPro"/>
</dbReference>
<evidence type="ECO:0000256" key="1">
    <source>
        <dbReference type="ARBA" id="ARBA00004123"/>
    </source>
</evidence>
<dbReference type="Gene3D" id="2.30.31.10">
    <property type="entry name" value="Transcriptional Coactivator Pc4, Chain A"/>
    <property type="match status" value="1"/>
</dbReference>
<comment type="subcellular location">
    <subcellularLocation>
        <location evidence="1">Nucleus</location>
    </subcellularLocation>
</comment>
<dbReference type="GO" id="GO:0060261">
    <property type="term" value="P:positive regulation of transcription initiation by RNA polymerase II"/>
    <property type="evidence" value="ECO:0007669"/>
    <property type="project" value="InterPro"/>
</dbReference>